<feature type="region of interest" description="Disordered" evidence="5">
    <location>
        <begin position="173"/>
        <end position="202"/>
    </location>
</feature>
<feature type="domain" description="HTH tetR-type" evidence="6">
    <location>
        <begin position="16"/>
        <end position="76"/>
    </location>
</feature>
<dbReference type="InterPro" id="IPR036271">
    <property type="entry name" value="Tet_transcr_reg_TetR-rel_C_sf"/>
</dbReference>
<keyword evidence="2 4" id="KW-0238">DNA-binding</keyword>
<sequence>MAEVAPKVHNGRTTKGLDRDVVVRAALRAIDERGPHNLTMRGLGQDLGVEAMSLYRYVTGREDLLEAVVALLLDDFRDALDETVTGSWQGYLQALAHAIRRIAVEHPAAFPLVATRHPAAPWLRPPLRSLELVEQFLSTLLAHGFDDEQAVGTYRAFTSFLLGQLLLESAARGAQTGPVEDPLDEGGASVPTTDADADTSGNPTVVRLRSLLSEDRSDEEFEVGLETLLDRLEMALAQ</sequence>
<keyword evidence="1" id="KW-0805">Transcription regulation</keyword>
<accession>A0A7W5JSN7</accession>
<dbReference type="SUPFAM" id="SSF46689">
    <property type="entry name" value="Homeodomain-like"/>
    <property type="match status" value="1"/>
</dbReference>
<evidence type="ECO:0000256" key="1">
    <source>
        <dbReference type="ARBA" id="ARBA00023015"/>
    </source>
</evidence>
<keyword evidence="8" id="KW-1185">Reference proteome</keyword>
<evidence type="ECO:0000313" key="7">
    <source>
        <dbReference type="EMBL" id="MBB3325525.1"/>
    </source>
</evidence>
<dbReference type="InterPro" id="IPR050109">
    <property type="entry name" value="HTH-type_TetR-like_transc_reg"/>
</dbReference>
<protein>
    <submittedName>
        <fullName evidence="7">AcrR family transcriptional regulator</fullName>
    </submittedName>
</protein>
<dbReference type="AlphaFoldDB" id="A0A7W5JSN7"/>
<dbReference type="Proteomes" id="UP000565572">
    <property type="component" value="Unassembled WGS sequence"/>
</dbReference>
<dbReference type="PROSITE" id="PS50977">
    <property type="entry name" value="HTH_TETR_2"/>
    <property type="match status" value="1"/>
</dbReference>
<dbReference type="Pfam" id="PF02909">
    <property type="entry name" value="TetR_C_1"/>
    <property type="match status" value="1"/>
</dbReference>
<comment type="caution">
    <text evidence="7">The sequence shown here is derived from an EMBL/GenBank/DDBJ whole genome shotgun (WGS) entry which is preliminary data.</text>
</comment>
<reference evidence="7 8" key="1">
    <citation type="submission" date="2020-08" db="EMBL/GenBank/DDBJ databases">
        <title>Sequencing the genomes of 1000 actinobacteria strains.</title>
        <authorList>
            <person name="Klenk H.-P."/>
        </authorList>
    </citation>
    <scope>NUCLEOTIDE SEQUENCE [LARGE SCALE GENOMIC DNA]</scope>
    <source>
        <strain evidence="7 8">DSM 11053</strain>
    </source>
</reference>
<proteinExistence type="predicted"/>
<dbReference type="InterPro" id="IPR001647">
    <property type="entry name" value="HTH_TetR"/>
</dbReference>
<evidence type="ECO:0000256" key="3">
    <source>
        <dbReference type="ARBA" id="ARBA00023163"/>
    </source>
</evidence>
<dbReference type="SUPFAM" id="SSF48498">
    <property type="entry name" value="Tetracyclin repressor-like, C-terminal domain"/>
    <property type="match status" value="1"/>
</dbReference>
<feature type="DNA-binding region" description="H-T-H motif" evidence="4">
    <location>
        <begin position="39"/>
        <end position="58"/>
    </location>
</feature>
<dbReference type="Gene3D" id="1.10.10.60">
    <property type="entry name" value="Homeodomain-like"/>
    <property type="match status" value="1"/>
</dbReference>
<dbReference type="GO" id="GO:0000976">
    <property type="term" value="F:transcription cis-regulatory region binding"/>
    <property type="evidence" value="ECO:0007669"/>
    <property type="project" value="TreeGrafter"/>
</dbReference>
<dbReference type="GO" id="GO:0045892">
    <property type="term" value="P:negative regulation of DNA-templated transcription"/>
    <property type="evidence" value="ECO:0007669"/>
    <property type="project" value="InterPro"/>
</dbReference>
<name>A0A7W5JSN7_9ACTN</name>
<dbReference type="EMBL" id="JACHZG010000001">
    <property type="protein sequence ID" value="MBB3325525.1"/>
    <property type="molecule type" value="Genomic_DNA"/>
</dbReference>
<dbReference type="PANTHER" id="PTHR30055">
    <property type="entry name" value="HTH-TYPE TRANSCRIPTIONAL REGULATOR RUTR"/>
    <property type="match status" value="1"/>
</dbReference>
<dbReference type="InterPro" id="IPR009057">
    <property type="entry name" value="Homeodomain-like_sf"/>
</dbReference>
<evidence type="ECO:0000256" key="5">
    <source>
        <dbReference type="SAM" id="MobiDB-lite"/>
    </source>
</evidence>
<gene>
    <name evidence="7" type="ORF">FHX39_000469</name>
</gene>
<dbReference type="RefSeq" id="WP_198423232.1">
    <property type="nucleotide sequence ID" value="NZ_JACHZG010000001.1"/>
</dbReference>
<evidence type="ECO:0000256" key="2">
    <source>
        <dbReference type="ARBA" id="ARBA00023125"/>
    </source>
</evidence>
<dbReference type="Pfam" id="PF00440">
    <property type="entry name" value="TetR_N"/>
    <property type="match status" value="1"/>
</dbReference>
<evidence type="ECO:0000259" key="6">
    <source>
        <dbReference type="PROSITE" id="PS50977"/>
    </source>
</evidence>
<evidence type="ECO:0000313" key="8">
    <source>
        <dbReference type="Proteomes" id="UP000565572"/>
    </source>
</evidence>
<dbReference type="PANTHER" id="PTHR30055:SF151">
    <property type="entry name" value="TRANSCRIPTIONAL REGULATORY PROTEIN"/>
    <property type="match status" value="1"/>
</dbReference>
<dbReference type="GO" id="GO:0003700">
    <property type="term" value="F:DNA-binding transcription factor activity"/>
    <property type="evidence" value="ECO:0007669"/>
    <property type="project" value="TreeGrafter"/>
</dbReference>
<dbReference type="Gene3D" id="1.10.357.10">
    <property type="entry name" value="Tetracycline Repressor, domain 2"/>
    <property type="match status" value="1"/>
</dbReference>
<dbReference type="InterPro" id="IPR004111">
    <property type="entry name" value="Repressor_TetR_C"/>
</dbReference>
<keyword evidence="3" id="KW-0804">Transcription</keyword>
<evidence type="ECO:0000256" key="4">
    <source>
        <dbReference type="PROSITE-ProRule" id="PRU00335"/>
    </source>
</evidence>
<organism evidence="7 8">
    <name type="scientific">Microlunatus antarcticus</name>
    <dbReference type="NCBI Taxonomy" id="53388"/>
    <lineage>
        <taxon>Bacteria</taxon>
        <taxon>Bacillati</taxon>
        <taxon>Actinomycetota</taxon>
        <taxon>Actinomycetes</taxon>
        <taxon>Propionibacteriales</taxon>
        <taxon>Propionibacteriaceae</taxon>
        <taxon>Microlunatus</taxon>
    </lineage>
</organism>